<feature type="compositionally biased region" description="Low complexity" evidence="1">
    <location>
        <begin position="523"/>
        <end position="532"/>
    </location>
</feature>
<reference evidence="2" key="1">
    <citation type="submission" date="2023-04" db="EMBL/GenBank/DDBJ databases">
        <title>Candida boidinii NBRC 10035.</title>
        <authorList>
            <person name="Ichikawa N."/>
            <person name="Sato H."/>
            <person name="Tonouchi N."/>
        </authorList>
    </citation>
    <scope>NUCLEOTIDE SEQUENCE</scope>
    <source>
        <strain evidence="2">NBRC 10035</strain>
    </source>
</reference>
<feature type="compositionally biased region" description="Acidic residues" evidence="1">
    <location>
        <begin position="316"/>
        <end position="328"/>
    </location>
</feature>
<name>A0A9W6T1V9_CANBO</name>
<feature type="compositionally biased region" description="Polar residues" evidence="1">
    <location>
        <begin position="332"/>
        <end position="349"/>
    </location>
</feature>
<evidence type="ECO:0000256" key="1">
    <source>
        <dbReference type="SAM" id="MobiDB-lite"/>
    </source>
</evidence>
<evidence type="ECO:0000313" key="3">
    <source>
        <dbReference type="Proteomes" id="UP001165120"/>
    </source>
</evidence>
<keyword evidence="3" id="KW-1185">Reference proteome</keyword>
<comment type="caution">
    <text evidence="2">The sequence shown here is derived from an EMBL/GenBank/DDBJ whole genome shotgun (WGS) entry which is preliminary data.</text>
</comment>
<sequence length="560" mass="62074">MSVSRIDKYVENYNIKNDNGEIVNCNHTYYHINCPHCPITVLSKKGYRRFLKYELAGSLSRSLSSDSNTERADIHSHKHPTLSSDTPVAPPITLPPILKPQKLSTISADETNGKLPSTGNSWETISDDSHDEVISTSPLCEHEECYHAKKSYEIDLNEIITYTYFPLCKYRTPLSSASTSSSSLSSFSSVASYYSASSRFRPKGKTKLEYVSSQEVNANANRHIEPRIEKITDKASNIEFSFPPYIEPTSVDDTLDFFDHDGSSPFTDYDLSYDSKLGVCVHRGNDPTKPVRSHTPAAAFADLSFFAELLEDFESEVESQDNNEYEPESEARSASDTATKEPQSTFKFSSNVQNPISSIFKNQDDSTQIQNLDSSVNSVLDLTYDSASYTNSDIGSVVGIYSSTPPASPTMIMPYTQPLSINESFSDTQSHIPQSEILPNYDTANSNYTEGSSELPPMTSRVTNETTNYDMVSNSEILKDPYTQVQKNNILSDIESQDSNYDKIKSNESDTVNQVSEPIDSFGGSNNNAGSSVDCSNDNTKTEDRDNSGKDLGDSYVLVE</sequence>
<accession>A0A9W6T1V9</accession>
<feature type="compositionally biased region" description="Basic and acidic residues" evidence="1">
    <location>
        <begin position="540"/>
        <end position="553"/>
    </location>
</feature>
<feature type="region of interest" description="Disordered" evidence="1">
    <location>
        <begin position="499"/>
        <end position="560"/>
    </location>
</feature>
<organism evidence="2 3">
    <name type="scientific">Candida boidinii</name>
    <name type="common">Yeast</name>
    <dbReference type="NCBI Taxonomy" id="5477"/>
    <lineage>
        <taxon>Eukaryota</taxon>
        <taxon>Fungi</taxon>
        <taxon>Dikarya</taxon>
        <taxon>Ascomycota</taxon>
        <taxon>Saccharomycotina</taxon>
        <taxon>Pichiomycetes</taxon>
        <taxon>Pichiales</taxon>
        <taxon>Pichiaceae</taxon>
        <taxon>Ogataea</taxon>
        <taxon>Ogataea/Candida clade</taxon>
    </lineage>
</organism>
<dbReference type="AlphaFoldDB" id="A0A9W6T1V9"/>
<evidence type="ECO:0000313" key="2">
    <source>
        <dbReference type="EMBL" id="GME72598.1"/>
    </source>
</evidence>
<protein>
    <submittedName>
        <fullName evidence="2">Unnamed protein product</fullName>
    </submittedName>
</protein>
<feature type="region of interest" description="Disordered" evidence="1">
    <location>
        <begin position="62"/>
        <end position="86"/>
    </location>
</feature>
<feature type="region of interest" description="Disordered" evidence="1">
    <location>
        <begin position="316"/>
        <end position="349"/>
    </location>
</feature>
<proteinExistence type="predicted"/>
<gene>
    <name evidence="2" type="ORF">Cboi02_000368100</name>
</gene>
<dbReference type="Proteomes" id="UP001165120">
    <property type="component" value="Unassembled WGS sequence"/>
</dbReference>
<dbReference type="EMBL" id="BSXN01001317">
    <property type="protein sequence ID" value="GME72598.1"/>
    <property type="molecule type" value="Genomic_DNA"/>
</dbReference>